<organism evidence="5 6">
    <name type="scientific">Candidatus Marimicrobium litorale</name>
    <dbReference type="NCBI Taxonomy" id="2518991"/>
    <lineage>
        <taxon>Bacteria</taxon>
        <taxon>Pseudomonadati</taxon>
        <taxon>Pseudomonadota</taxon>
        <taxon>Gammaproteobacteria</taxon>
        <taxon>Cellvibrionales</taxon>
        <taxon>Halieaceae</taxon>
        <taxon>Marimicrobium</taxon>
    </lineage>
</organism>
<gene>
    <name evidence="5" type="ORF">EYC82_11290</name>
</gene>
<protein>
    <submittedName>
        <fullName evidence="5">Arylsulfatase</fullName>
    </submittedName>
</protein>
<dbReference type="PANTHER" id="PTHR42693:SF53">
    <property type="entry name" value="ENDO-4-O-SULFATASE"/>
    <property type="match status" value="1"/>
</dbReference>
<dbReference type="Gene3D" id="3.40.720.10">
    <property type="entry name" value="Alkaline Phosphatase, subunit A"/>
    <property type="match status" value="1"/>
</dbReference>
<reference evidence="5" key="1">
    <citation type="submission" date="2019-02" db="EMBL/GenBank/DDBJ databases">
        <authorList>
            <person name="Li S.-H."/>
        </authorList>
    </citation>
    <scope>NUCLEOTIDE SEQUENCE</scope>
    <source>
        <strain evidence="5">IMCC11814</strain>
    </source>
</reference>
<evidence type="ECO:0000256" key="1">
    <source>
        <dbReference type="ARBA" id="ARBA00008779"/>
    </source>
</evidence>
<evidence type="ECO:0000256" key="2">
    <source>
        <dbReference type="ARBA" id="ARBA00022801"/>
    </source>
</evidence>
<dbReference type="InterPro" id="IPR017850">
    <property type="entry name" value="Alkaline_phosphatase_core_sf"/>
</dbReference>
<accession>A0ABT3T8Y5</accession>
<feature type="region of interest" description="Disordered" evidence="3">
    <location>
        <begin position="454"/>
        <end position="489"/>
    </location>
</feature>
<name>A0ABT3T8Y5_9GAMM</name>
<dbReference type="Gene3D" id="3.30.1120.10">
    <property type="match status" value="1"/>
</dbReference>
<keyword evidence="2" id="KW-0378">Hydrolase</keyword>
<dbReference type="PANTHER" id="PTHR42693">
    <property type="entry name" value="ARYLSULFATASE FAMILY MEMBER"/>
    <property type="match status" value="1"/>
</dbReference>
<proteinExistence type="inferred from homology"/>
<dbReference type="CDD" id="cd16026">
    <property type="entry name" value="GALNS_like"/>
    <property type="match status" value="1"/>
</dbReference>
<dbReference type="InterPro" id="IPR050738">
    <property type="entry name" value="Sulfatase"/>
</dbReference>
<evidence type="ECO:0000259" key="4">
    <source>
        <dbReference type="Pfam" id="PF00884"/>
    </source>
</evidence>
<comment type="caution">
    <text evidence="5">The sequence shown here is derived from an EMBL/GenBank/DDBJ whole genome shotgun (WGS) entry which is preliminary data.</text>
</comment>
<dbReference type="Proteomes" id="UP001143304">
    <property type="component" value="Unassembled WGS sequence"/>
</dbReference>
<dbReference type="SUPFAM" id="SSF53649">
    <property type="entry name" value="Alkaline phosphatase-like"/>
    <property type="match status" value="1"/>
</dbReference>
<sequence>MLTFIRHLLGSALKAFFVLGLLLILFVGYRVFSADQEDDALRMASKQDYLDRLASKARPANTPNIVFFLYDDLGYGDIGAGAADNALLVTPHIDRLASNGVSLTDFHSPSPICTPSRAAYLTGRLAPRAGLPNVVFPSGSLKGLLFNTLAAPELNIRLPAEEITLADILAASGFTTAMVGKWHLGDHSPSLPNDMGFEFFYGALYSNDMQPFALYRDREVVVPAPVDQRLLTELYTREAKRFIEKEAGNKPFFLYFAHNFPHDPLHVRDTRRGQSDGGLYGDVLSEIDDSVGVIIDTLKQQNALDNTLIIITSDNGPWFLGDAGNQRGRKGNTFEGGMRVPFIAHWPKAIAGGRSETAMAMGTDLVPTVLELLRLPFPNDRQLDGRSILGTLLNGEPTPHDYLYYYDGETLFAVRDQRFKYRGAAGVFYSTDQMPVGGPIPQKEWLFDLRGDPRESYDTSDRHPRDLERLRGAFLAKQHDMRDNPRGWQ</sequence>
<evidence type="ECO:0000313" key="6">
    <source>
        <dbReference type="Proteomes" id="UP001143304"/>
    </source>
</evidence>
<comment type="similarity">
    <text evidence="1">Belongs to the sulfatase family.</text>
</comment>
<dbReference type="RefSeq" id="WP_279249643.1">
    <property type="nucleotide sequence ID" value="NZ_SHNO01000001.1"/>
</dbReference>
<dbReference type="EMBL" id="SHNO01000001">
    <property type="protein sequence ID" value="MCX2977939.1"/>
    <property type="molecule type" value="Genomic_DNA"/>
</dbReference>
<keyword evidence="6" id="KW-1185">Reference proteome</keyword>
<feature type="domain" description="Sulfatase N-terminal" evidence="4">
    <location>
        <begin position="63"/>
        <end position="373"/>
    </location>
</feature>
<dbReference type="Pfam" id="PF00884">
    <property type="entry name" value="Sulfatase"/>
    <property type="match status" value="1"/>
</dbReference>
<evidence type="ECO:0000256" key="3">
    <source>
        <dbReference type="SAM" id="MobiDB-lite"/>
    </source>
</evidence>
<evidence type="ECO:0000313" key="5">
    <source>
        <dbReference type="EMBL" id="MCX2977939.1"/>
    </source>
</evidence>
<dbReference type="InterPro" id="IPR000917">
    <property type="entry name" value="Sulfatase_N"/>
</dbReference>